<comment type="caution">
    <text evidence="2">The sequence shown here is derived from an EMBL/GenBank/DDBJ whole genome shotgun (WGS) entry which is preliminary data.</text>
</comment>
<evidence type="ECO:0000256" key="1">
    <source>
        <dbReference type="SAM" id="Phobius"/>
    </source>
</evidence>
<keyword evidence="1" id="KW-1133">Transmembrane helix</keyword>
<evidence type="ECO:0000313" key="3">
    <source>
        <dbReference type="Proteomes" id="UP000822688"/>
    </source>
</evidence>
<dbReference type="AlphaFoldDB" id="A0A8T0J3X2"/>
<accession>A0A8T0J3X2</accession>
<dbReference type="Pfam" id="PF10173">
    <property type="entry name" value="Mit_KHE1"/>
    <property type="match status" value="1"/>
</dbReference>
<evidence type="ECO:0000313" key="2">
    <source>
        <dbReference type="EMBL" id="KAG0589799.1"/>
    </source>
</evidence>
<dbReference type="GO" id="GO:0006813">
    <property type="term" value="P:potassium ion transport"/>
    <property type="evidence" value="ECO:0007669"/>
    <property type="project" value="TreeGrafter"/>
</dbReference>
<proteinExistence type="predicted"/>
<sequence length="265" mass="29862">MATKIFSFPVRGQRWCFSAIVPDVPAGKYSSVVTLSQLWERLQSLPQFTDRAELMESFASTKMQTKWSDLGAQPSGSIRHKVFSVGQNLLNRLPAEEQFLKKVPKDTPKVELIFPSSLNPRLVRRRLRHLAHYGTVYHRRLMYGSISLLPFTVLLGILPIPNVVFFWNIFRAHSHWSALQSSTRLKLLLTEGEDEALTSETKGASKNSSSTQKPSWVFKPSRELDSMVKPADVSAGVMQPSTVSAISKTFGLNSEEVLRWIASKK</sequence>
<dbReference type="GO" id="GO:1902600">
    <property type="term" value="P:proton transmembrane transport"/>
    <property type="evidence" value="ECO:0007669"/>
    <property type="project" value="TreeGrafter"/>
</dbReference>
<keyword evidence="3" id="KW-1185">Reference proteome</keyword>
<dbReference type="Proteomes" id="UP000822688">
    <property type="component" value="Chromosome 1"/>
</dbReference>
<organism evidence="2 3">
    <name type="scientific">Ceratodon purpureus</name>
    <name type="common">Fire moss</name>
    <name type="synonym">Dicranum purpureum</name>
    <dbReference type="NCBI Taxonomy" id="3225"/>
    <lineage>
        <taxon>Eukaryota</taxon>
        <taxon>Viridiplantae</taxon>
        <taxon>Streptophyta</taxon>
        <taxon>Embryophyta</taxon>
        <taxon>Bryophyta</taxon>
        <taxon>Bryophytina</taxon>
        <taxon>Bryopsida</taxon>
        <taxon>Dicranidae</taxon>
        <taxon>Pseudoditrichales</taxon>
        <taxon>Ditrichaceae</taxon>
        <taxon>Ceratodon</taxon>
    </lineage>
</organism>
<feature type="transmembrane region" description="Helical" evidence="1">
    <location>
        <begin position="148"/>
        <end position="170"/>
    </location>
</feature>
<dbReference type="GO" id="GO:0005743">
    <property type="term" value="C:mitochondrial inner membrane"/>
    <property type="evidence" value="ECO:0007669"/>
    <property type="project" value="TreeGrafter"/>
</dbReference>
<name>A0A8T0J3X2_CERPU</name>
<dbReference type="EMBL" id="CM026421">
    <property type="protein sequence ID" value="KAG0589799.1"/>
    <property type="molecule type" value="Genomic_DNA"/>
</dbReference>
<keyword evidence="1" id="KW-0472">Membrane</keyword>
<dbReference type="PANTHER" id="PTHR28062">
    <property type="entry name" value="K+-H+ EXCHANGE-LIKE PROTEIN"/>
    <property type="match status" value="1"/>
</dbReference>
<keyword evidence="1" id="KW-0812">Transmembrane</keyword>
<reference evidence="2" key="1">
    <citation type="submission" date="2020-06" db="EMBL/GenBank/DDBJ databases">
        <title>WGS assembly of Ceratodon purpureus strain R40.</title>
        <authorList>
            <person name="Carey S.B."/>
            <person name="Jenkins J."/>
            <person name="Shu S."/>
            <person name="Lovell J.T."/>
            <person name="Sreedasyam A."/>
            <person name="Maumus F."/>
            <person name="Tiley G.P."/>
            <person name="Fernandez-Pozo N."/>
            <person name="Barry K."/>
            <person name="Chen C."/>
            <person name="Wang M."/>
            <person name="Lipzen A."/>
            <person name="Daum C."/>
            <person name="Saski C.A."/>
            <person name="Payton A.C."/>
            <person name="Mcbreen J.C."/>
            <person name="Conrad R.E."/>
            <person name="Kollar L.M."/>
            <person name="Olsson S."/>
            <person name="Huttunen S."/>
            <person name="Landis J.B."/>
            <person name="Wickett N.J."/>
            <person name="Johnson M.G."/>
            <person name="Rensing S.A."/>
            <person name="Grimwood J."/>
            <person name="Schmutz J."/>
            <person name="Mcdaniel S.F."/>
        </authorList>
    </citation>
    <scope>NUCLEOTIDE SEQUENCE</scope>
    <source>
        <strain evidence="2">R40</strain>
    </source>
</reference>
<protein>
    <submittedName>
        <fullName evidence="2">Uncharacterized protein</fullName>
    </submittedName>
</protein>
<dbReference type="OrthoDB" id="5562676at2759"/>
<dbReference type="InterPro" id="IPR018786">
    <property type="entry name" value="Mit_KHE1"/>
</dbReference>
<gene>
    <name evidence="2" type="ORF">KC19_1G048700</name>
</gene>
<dbReference type="PANTHER" id="PTHR28062:SF1">
    <property type="entry name" value="TRANSMEMBRANE PROTEIN"/>
    <property type="match status" value="1"/>
</dbReference>